<dbReference type="Proteomes" id="UP000297762">
    <property type="component" value="Unassembled WGS sequence"/>
</dbReference>
<keyword evidence="2" id="KW-1185">Reference proteome</keyword>
<accession>A0A4V3JSE2</accession>
<protein>
    <submittedName>
        <fullName evidence="1">Uncharacterized protein</fullName>
    </submittedName>
</protein>
<reference evidence="1" key="1">
    <citation type="journal article" date="2019" name="PLoS Negl. Trop. Dis.">
        <title>Revisiting the worldwide diversity of Leptospira species in the environment.</title>
        <authorList>
            <person name="Vincent A.T."/>
            <person name="Schiettekatte O."/>
            <person name="Bourhy P."/>
            <person name="Veyrier F.J."/>
            <person name="Picardeau M."/>
        </authorList>
    </citation>
    <scope>NUCLEOTIDE SEQUENCE [LARGE SCALE GENOMIC DNA]</scope>
    <source>
        <strain evidence="1">201702455</strain>
    </source>
</reference>
<dbReference type="EMBL" id="RQGF01000008">
    <property type="protein sequence ID" value="TGL64250.1"/>
    <property type="molecule type" value="Genomic_DNA"/>
</dbReference>
<sequence length="136" mass="15494">MRKIFLSILLFVNSCSNPIIPGPDIISSYDANEKLLDLLPIKLLLQGDEKTRKMALDIFPRTSGDDVINGCERNVAYFKEDVHRCEILLLLGEPNRSFDEISGEYFRVLLTLCRFKTANAFDVKNFGQGELPIFCF</sequence>
<gene>
    <name evidence="1" type="ORF">EHQ64_02665</name>
</gene>
<dbReference type="AlphaFoldDB" id="A0A4V3JSE2"/>
<dbReference type="RefSeq" id="WP_135647958.1">
    <property type="nucleotide sequence ID" value="NZ_RQGF01000008.1"/>
</dbReference>
<proteinExistence type="predicted"/>
<organism evidence="1 2">
    <name type="scientific">Leptospira sarikeiensis</name>
    <dbReference type="NCBI Taxonomy" id="2484943"/>
    <lineage>
        <taxon>Bacteria</taxon>
        <taxon>Pseudomonadati</taxon>
        <taxon>Spirochaetota</taxon>
        <taxon>Spirochaetia</taxon>
        <taxon>Leptospirales</taxon>
        <taxon>Leptospiraceae</taxon>
        <taxon>Leptospira</taxon>
    </lineage>
</organism>
<name>A0A4V3JSE2_9LEPT</name>
<evidence type="ECO:0000313" key="2">
    <source>
        <dbReference type="Proteomes" id="UP000297762"/>
    </source>
</evidence>
<comment type="caution">
    <text evidence="1">The sequence shown here is derived from an EMBL/GenBank/DDBJ whole genome shotgun (WGS) entry which is preliminary data.</text>
</comment>
<evidence type="ECO:0000313" key="1">
    <source>
        <dbReference type="EMBL" id="TGL64250.1"/>
    </source>
</evidence>